<dbReference type="Proteomes" id="UP000033058">
    <property type="component" value="Chromosome"/>
</dbReference>
<gene>
    <name evidence="1" type="ORF">MSMAW_0289</name>
</gene>
<name>A0A0E3PUN5_METMZ</name>
<protein>
    <submittedName>
        <fullName evidence="1">Uncharacterized protein</fullName>
    </submittedName>
</protein>
<evidence type="ECO:0000313" key="1">
    <source>
        <dbReference type="EMBL" id="AKB39280.1"/>
    </source>
</evidence>
<dbReference type="PATRIC" id="fig|1434117.4.peg.351"/>
<dbReference type="EMBL" id="CP009509">
    <property type="protein sequence ID" value="AKB39280.1"/>
    <property type="molecule type" value="Genomic_DNA"/>
</dbReference>
<dbReference type="AlphaFoldDB" id="A0A0E3PUN5"/>
<dbReference type="HOGENOM" id="CLU_1536678_0_0_2"/>
<accession>A0A0E3PUN5</accession>
<proteinExistence type="predicted"/>
<sequence>MIIHFYFLLSITDNSMINSRTNSMANGRNVYSLTCPLRGTKEIFAQGFRRRTDTTKKSNTGYYSLQHSDLFFEGKALERKFEVMCRKSDMYRTLTKIPNRFMKTNMDIPDSELHKLQDSYRIYIVEGPQQFSGTFLKKHNFYIIFKLLSLRYRSHSVPIFNNILSDYIIYFYTI</sequence>
<evidence type="ECO:0000313" key="2">
    <source>
        <dbReference type="Proteomes" id="UP000033058"/>
    </source>
</evidence>
<reference evidence="1 2" key="1">
    <citation type="submission" date="2014-07" db="EMBL/GenBank/DDBJ databases">
        <title>Methanogenic archaea and the global carbon cycle.</title>
        <authorList>
            <person name="Henriksen J.R."/>
            <person name="Luke J."/>
            <person name="Reinhart S."/>
            <person name="Benedict M.N."/>
            <person name="Youngblut N.D."/>
            <person name="Metcalf M.E."/>
            <person name="Whitaker R.J."/>
            <person name="Metcalf W.W."/>
        </authorList>
    </citation>
    <scope>NUCLEOTIDE SEQUENCE [LARGE SCALE GENOMIC DNA]</scope>
    <source>
        <strain evidence="1 2">WWM610</strain>
    </source>
</reference>
<organism evidence="1 2">
    <name type="scientific">Methanosarcina mazei WWM610</name>
    <dbReference type="NCBI Taxonomy" id="1434117"/>
    <lineage>
        <taxon>Archaea</taxon>
        <taxon>Methanobacteriati</taxon>
        <taxon>Methanobacteriota</taxon>
        <taxon>Stenosarchaea group</taxon>
        <taxon>Methanomicrobia</taxon>
        <taxon>Methanosarcinales</taxon>
        <taxon>Methanosarcinaceae</taxon>
        <taxon>Methanosarcina</taxon>
    </lineage>
</organism>